<dbReference type="Gene3D" id="2.130.10.10">
    <property type="entry name" value="YVTN repeat-like/Quinoprotein amine dehydrogenase"/>
    <property type="match status" value="1"/>
</dbReference>
<dbReference type="AlphaFoldDB" id="A0AAD6MI34"/>
<evidence type="ECO:0000313" key="6">
    <source>
        <dbReference type="EMBL" id="KAJ6985923.1"/>
    </source>
</evidence>
<accession>A0AAD6MI34</accession>
<keyword evidence="1" id="KW-0853">WD repeat</keyword>
<dbReference type="InterPro" id="IPR001680">
    <property type="entry name" value="WD40_rpt"/>
</dbReference>
<dbReference type="GO" id="GO:0003723">
    <property type="term" value="F:RNA binding"/>
    <property type="evidence" value="ECO:0007669"/>
    <property type="project" value="TreeGrafter"/>
</dbReference>
<dbReference type="GO" id="GO:0002183">
    <property type="term" value="P:cytoplasmic translational initiation"/>
    <property type="evidence" value="ECO:0007669"/>
    <property type="project" value="TreeGrafter"/>
</dbReference>
<dbReference type="InterPro" id="IPR036322">
    <property type="entry name" value="WD40_repeat_dom_sf"/>
</dbReference>
<evidence type="ECO:0000313" key="8">
    <source>
        <dbReference type="Proteomes" id="UP001164929"/>
    </source>
</evidence>
<dbReference type="PANTHER" id="PTHR19877:SF1">
    <property type="entry name" value="EUKARYOTIC TRANSLATION INITIATION FACTOR 3 SUBUNIT I"/>
    <property type="match status" value="1"/>
</dbReference>
<dbReference type="GO" id="GO:0071541">
    <property type="term" value="C:eukaryotic translation initiation factor 3 complex, eIF3m"/>
    <property type="evidence" value="ECO:0007669"/>
    <property type="project" value="TreeGrafter"/>
</dbReference>
<dbReference type="GO" id="GO:0003743">
    <property type="term" value="F:translation initiation factor activity"/>
    <property type="evidence" value="ECO:0007669"/>
    <property type="project" value="TreeGrafter"/>
</dbReference>
<evidence type="ECO:0000313" key="7">
    <source>
        <dbReference type="EMBL" id="KAJ6985926.1"/>
    </source>
</evidence>
<dbReference type="PANTHER" id="PTHR19877">
    <property type="entry name" value="EUKARYOTIC TRANSLATION INITIATION FACTOR 3 SUBUNIT I"/>
    <property type="match status" value="1"/>
</dbReference>
<dbReference type="FunFam" id="2.130.10.10:FF:000450">
    <property type="entry name" value="Peptidylprolyl isomerase domain and WD-repeat protein 1"/>
    <property type="match status" value="1"/>
</dbReference>
<reference evidence="6" key="1">
    <citation type="journal article" date="2023" name="Mol. Ecol. Resour.">
        <title>Chromosome-level genome assembly of a triploid poplar Populus alba 'Berolinensis'.</title>
        <authorList>
            <person name="Chen S."/>
            <person name="Yu Y."/>
            <person name="Wang X."/>
            <person name="Wang S."/>
            <person name="Zhang T."/>
            <person name="Zhou Y."/>
            <person name="He R."/>
            <person name="Meng N."/>
            <person name="Wang Y."/>
            <person name="Liu W."/>
            <person name="Liu Z."/>
            <person name="Liu J."/>
            <person name="Guo Q."/>
            <person name="Huang H."/>
            <person name="Sederoff R.R."/>
            <person name="Wang G."/>
            <person name="Qu G."/>
            <person name="Chen S."/>
        </authorList>
    </citation>
    <scope>NUCLEOTIDE SEQUENCE</scope>
    <source>
        <strain evidence="6">SC-2020</strain>
    </source>
</reference>
<keyword evidence="2" id="KW-0677">Repeat</keyword>
<evidence type="ECO:0000256" key="3">
    <source>
        <dbReference type="ARBA" id="ARBA00038394"/>
    </source>
</evidence>
<evidence type="ECO:0000256" key="2">
    <source>
        <dbReference type="ARBA" id="ARBA00022737"/>
    </source>
</evidence>
<feature type="region of interest" description="Disordered" evidence="5">
    <location>
        <begin position="1"/>
        <end position="33"/>
    </location>
</feature>
<name>A0AAD6MI34_9ROSI</name>
<dbReference type="Proteomes" id="UP001164929">
    <property type="component" value="Chromosome 9"/>
</dbReference>
<comment type="caution">
    <text evidence="6">The sequence shown here is derived from an EMBL/GenBank/DDBJ whole genome shotgun (WGS) entry which is preliminary data.</text>
</comment>
<protein>
    <recommendedName>
        <fullName evidence="4">Serine-threonine kinase receptor-associated protein</fullName>
    </recommendedName>
</protein>
<evidence type="ECO:0000256" key="4">
    <source>
        <dbReference type="ARBA" id="ARBA00040390"/>
    </source>
</evidence>
<dbReference type="SMART" id="SM00320">
    <property type="entry name" value="WD40"/>
    <property type="match status" value="4"/>
</dbReference>
<gene>
    <name evidence="6" type="ORF">NC653_023754</name>
    <name evidence="7" type="ORF">NC653_023757</name>
</gene>
<dbReference type="InterPro" id="IPR015943">
    <property type="entry name" value="WD40/YVTN_repeat-like_dom_sf"/>
</dbReference>
<comment type="similarity">
    <text evidence="3">Belongs to the WD repeat STRAP family.</text>
</comment>
<sequence length="373" mass="42316">MEEEPKNGNPETPVENDEDAVIGPGPAPKARAKRPLQFEQAYLDSLPSANMYEKSYMHRDVVTHVAVSAADFFITGSVDGHLKFWKKKPIGIEFAKHFRSHLGPIEGLAVSLDGLLCCTISNDQSVKIYDVVNYDMMAMIHLPYVPGSAEWVYKQGDVKARLAISDRNSLVVHIYDARAGSNEPIISKEIHLEPVKVMKYNPLFDTVISVDAKGLIEYWSPTTLKFPESEVKFRLKSDTDLFEIVKCKTSVSTMEVSPDGKQFSITSPDRRIRVFWFRTGKLRRVYDESLEVAQDLQRSDAPMYRLEAIDFGRRMAVDKEIEKTESAPQPNAIFDESSNFLIYATLLGIKVKLLLLTQIRNVNFFPALHFIYL</sequence>
<dbReference type="GO" id="GO:0016853">
    <property type="term" value="F:isomerase activity"/>
    <property type="evidence" value="ECO:0007669"/>
    <property type="project" value="UniProtKB-KW"/>
</dbReference>
<dbReference type="EMBL" id="JAQIZT010000009">
    <property type="protein sequence ID" value="KAJ6985923.1"/>
    <property type="molecule type" value="Genomic_DNA"/>
</dbReference>
<evidence type="ECO:0000256" key="5">
    <source>
        <dbReference type="SAM" id="MobiDB-lite"/>
    </source>
</evidence>
<organism evidence="6 8">
    <name type="scientific">Populus alba x Populus x berolinensis</name>
    <dbReference type="NCBI Taxonomy" id="444605"/>
    <lineage>
        <taxon>Eukaryota</taxon>
        <taxon>Viridiplantae</taxon>
        <taxon>Streptophyta</taxon>
        <taxon>Embryophyta</taxon>
        <taxon>Tracheophyta</taxon>
        <taxon>Spermatophyta</taxon>
        <taxon>Magnoliopsida</taxon>
        <taxon>eudicotyledons</taxon>
        <taxon>Gunneridae</taxon>
        <taxon>Pentapetalae</taxon>
        <taxon>rosids</taxon>
        <taxon>fabids</taxon>
        <taxon>Malpighiales</taxon>
        <taxon>Salicaceae</taxon>
        <taxon>Saliceae</taxon>
        <taxon>Populus</taxon>
    </lineage>
</organism>
<keyword evidence="8" id="KW-1185">Reference proteome</keyword>
<dbReference type="EMBL" id="JAQIZT010000009">
    <property type="protein sequence ID" value="KAJ6985926.1"/>
    <property type="molecule type" value="Genomic_DNA"/>
</dbReference>
<proteinExistence type="inferred from homology"/>
<dbReference type="SUPFAM" id="SSF50978">
    <property type="entry name" value="WD40 repeat-like"/>
    <property type="match status" value="1"/>
</dbReference>
<keyword evidence="6" id="KW-0413">Isomerase</keyword>
<dbReference type="Pfam" id="PF00400">
    <property type="entry name" value="WD40"/>
    <property type="match status" value="2"/>
</dbReference>
<evidence type="ECO:0000256" key="1">
    <source>
        <dbReference type="ARBA" id="ARBA00022574"/>
    </source>
</evidence>